<accession>A0AAE1B9P5</accession>
<evidence type="ECO:0000313" key="1">
    <source>
        <dbReference type="EMBL" id="KAK3801207.1"/>
    </source>
</evidence>
<proteinExistence type="predicted"/>
<organism evidence="1 2">
    <name type="scientific">Elysia crispata</name>
    <name type="common">lettuce slug</name>
    <dbReference type="NCBI Taxonomy" id="231223"/>
    <lineage>
        <taxon>Eukaryota</taxon>
        <taxon>Metazoa</taxon>
        <taxon>Spiralia</taxon>
        <taxon>Lophotrochozoa</taxon>
        <taxon>Mollusca</taxon>
        <taxon>Gastropoda</taxon>
        <taxon>Heterobranchia</taxon>
        <taxon>Euthyneura</taxon>
        <taxon>Panpulmonata</taxon>
        <taxon>Sacoglossa</taxon>
        <taxon>Placobranchoidea</taxon>
        <taxon>Plakobranchidae</taxon>
        <taxon>Elysia</taxon>
    </lineage>
</organism>
<evidence type="ECO:0000313" key="2">
    <source>
        <dbReference type="Proteomes" id="UP001283361"/>
    </source>
</evidence>
<protein>
    <submittedName>
        <fullName evidence="1">Uncharacterized protein</fullName>
    </submittedName>
</protein>
<dbReference type="AlphaFoldDB" id="A0AAE1B9P5"/>
<comment type="caution">
    <text evidence="1">The sequence shown here is derived from an EMBL/GenBank/DDBJ whole genome shotgun (WGS) entry which is preliminary data.</text>
</comment>
<name>A0AAE1B9P5_9GAST</name>
<dbReference type="EMBL" id="JAWDGP010000355">
    <property type="protein sequence ID" value="KAK3801207.1"/>
    <property type="molecule type" value="Genomic_DNA"/>
</dbReference>
<dbReference type="Proteomes" id="UP001283361">
    <property type="component" value="Unassembled WGS sequence"/>
</dbReference>
<keyword evidence="2" id="KW-1185">Reference proteome</keyword>
<reference evidence="1" key="1">
    <citation type="journal article" date="2023" name="G3 (Bethesda)">
        <title>A reference genome for the long-term kleptoplast-retaining sea slug Elysia crispata morphotype clarki.</title>
        <authorList>
            <person name="Eastman K.E."/>
            <person name="Pendleton A.L."/>
            <person name="Shaikh M.A."/>
            <person name="Suttiyut T."/>
            <person name="Ogas R."/>
            <person name="Tomko P."/>
            <person name="Gavelis G."/>
            <person name="Widhalm J.R."/>
            <person name="Wisecaver J.H."/>
        </authorList>
    </citation>
    <scope>NUCLEOTIDE SEQUENCE</scope>
    <source>
        <strain evidence="1">ECLA1</strain>
    </source>
</reference>
<sequence length="238" mass="26751">MSCFSPLLLSFAHPINSSHLAVVKTLRVTEGLDHRLVPFSTNILRAHQGIQTVILVTLIITSSRSLPTSSEHIRVYRLLYLLSWRSSPRPVLYQHPPSTSGYTDCYTCCLGHRLVPFSTNILRAHQGIQTVILVALVIASSRSLPTSSEHIRVYKLLYLSPWSSPRPVLYQHPPSTSGYTNCYTCRLDHRLVPFSTNILRAHQGIQTVILVTLIIASSRSLPTSSEHIRVYKLLYLSP</sequence>
<gene>
    <name evidence="1" type="ORF">RRG08_004397</name>
</gene>